<evidence type="ECO:0000313" key="1">
    <source>
        <dbReference type="EMBL" id="SEI23593.1"/>
    </source>
</evidence>
<evidence type="ECO:0000313" key="2">
    <source>
        <dbReference type="Proteomes" id="UP000182272"/>
    </source>
</evidence>
<reference evidence="1 2" key="1">
    <citation type="submission" date="2016-10" db="EMBL/GenBank/DDBJ databases">
        <authorList>
            <person name="de Groot N.N."/>
        </authorList>
    </citation>
    <scope>NUCLEOTIDE SEQUENCE [LARGE SCALE GENOMIC DNA]</scope>
    <source>
        <strain evidence="1 2">LMG 2158</strain>
    </source>
</reference>
<dbReference type="AlphaFoldDB" id="A0A1H6PBF5"/>
<dbReference type="OrthoDB" id="564699at2"/>
<sequence length="335" mass="33789">MSLVLRIVRLAEGIAADIKALAQGKVDVVPGLGLSANNYTGQEKTKLAALPPQALASMVRAATLNIGAADAQVVQVTGTAGTISAFDNAAIGVRRLIVTAGPAKTFVNSASMILPGGANLTTQAGTAIEFLSLGDGVWRATSVTLPTGLAVVGTPWAGGTLSKAIVDAPRGSIDVAATTDIGSIDRNTLVLTGGPANIASFGSAPEGTWRRLWCQSVETVIKAGGDIYTPASADITLSFGDVVEFLALGAGGGWVCLNYQANGGMVAGASGRLGALPSGSARAILELGANTVGNPRSAPLKFNPGANMAIPENGAFEYDGSHLYFTIGGVRKTLV</sequence>
<dbReference type="EMBL" id="LT629972">
    <property type="protein sequence ID" value="SEI23593.1"/>
    <property type="molecule type" value="Genomic_DNA"/>
</dbReference>
<dbReference type="Proteomes" id="UP000182272">
    <property type="component" value="Chromosome I"/>
</dbReference>
<dbReference type="RefSeq" id="WP_081354628.1">
    <property type="nucleotide sequence ID" value="NZ_LT629972.1"/>
</dbReference>
<proteinExistence type="predicted"/>
<name>A0A1H6PBF5_9PSED</name>
<protein>
    <submittedName>
        <fullName evidence="1">Uncharacterized protein</fullName>
    </submittedName>
</protein>
<organism evidence="1 2">
    <name type="scientific">Pseudomonas asplenii</name>
    <dbReference type="NCBI Taxonomy" id="53407"/>
    <lineage>
        <taxon>Bacteria</taxon>
        <taxon>Pseudomonadati</taxon>
        <taxon>Pseudomonadota</taxon>
        <taxon>Gammaproteobacteria</taxon>
        <taxon>Pseudomonadales</taxon>
        <taxon>Pseudomonadaceae</taxon>
        <taxon>Pseudomonas</taxon>
    </lineage>
</organism>
<gene>
    <name evidence="1" type="ORF">SAMN05216581_5229</name>
</gene>
<accession>A0A1H6PBF5</accession>